<dbReference type="InterPro" id="IPR050587">
    <property type="entry name" value="GNT1/Glycosyltrans_8"/>
</dbReference>
<feature type="compositionally biased region" description="Basic residues" evidence="3">
    <location>
        <begin position="786"/>
        <end position="796"/>
    </location>
</feature>
<feature type="compositionally biased region" description="Low complexity" evidence="3">
    <location>
        <begin position="575"/>
        <end position="597"/>
    </location>
</feature>
<feature type="region of interest" description="Disordered" evidence="3">
    <location>
        <begin position="331"/>
        <end position="374"/>
    </location>
</feature>
<feature type="region of interest" description="Disordered" evidence="3">
    <location>
        <begin position="423"/>
        <end position="449"/>
    </location>
</feature>
<dbReference type="PANTHER" id="PTHR11183">
    <property type="entry name" value="GLYCOGENIN SUBFAMILY MEMBER"/>
    <property type="match status" value="1"/>
</dbReference>
<feature type="compositionally biased region" description="Pro residues" evidence="3">
    <location>
        <begin position="709"/>
        <end position="728"/>
    </location>
</feature>
<evidence type="ECO:0000313" key="4">
    <source>
        <dbReference type="EMBL" id="KAL3290193.1"/>
    </source>
</evidence>
<dbReference type="Gene3D" id="3.90.550.10">
    <property type="entry name" value="Spore Coat Polysaccharide Biosynthesis Protein SpsA, Chain A"/>
    <property type="match status" value="1"/>
</dbReference>
<sequence length="796" mass="85278">MKGAWVTLATNDSYSLGALVLAHSLKQVGTTRELAILITPGVTNSMRTRLSQVFNLVQEVNVLDSRDQANLRLLQRPELGITFTKLHCWRLTQYEKCVFLDADTLVLQNCDELFDREELSAAPDVGWPDCFNSGVFVYRPSGETYDKLIQFALDKGSFDGGDQGLLNLYFSDWAHKDISKHLPFIYNVCSTAFYSYLPAFKQFGKDVKIIHFIGSAKPWLQYFDTETQKVRPSSDVGHLAVILQRWWDIFCSLIHPNLSPDMSGLAGAFAKLTLGQQRSPEQEALEDSLRRQNWEQGNIDYLGRDSFENIWNKICETLSKGPQESAVEDIQVASGPAAATQPEVTKEEKTSDAASTGVEIKAQPTQEPIKLPPQTAPVEVSSEEKIPALINAEIVTPVVPSETPSIPSELPVVTSAPAVTAAPTCNLPTPPSQTQPATGPPEKLEETPVVQKQAEVQTESPKVVEPATAVAAPEVLDTSLQTPTAFKQESVAPACDLSISASPVPLEPPSVPVPTATAEAPSSDLPSAGVIEPTISTKASEPAAVETPKISPEPSSCPVKPSVPPTPPLTPTPPEQTSSPIQTPTPAEQITTPSEQTPIPPQESPSPIEQITTLQKETQLPTPTEQTPISPEKIPTPLEKTIPPTEKNQTPVEKISTPPEKTSPPTEQQTPVQTSPVEISASQVKTATPLAQPTLELASAEPAKVSSAPAPPVSVPSPKEPVQVPAPIPVTNVEAEKVSTPVADTTSTQTKESAGKPATSSVSAQATPPPESSETCPIVPPPRKSGGNKKQGKSKK</sequence>
<organism evidence="4 5">
    <name type="scientific">Cryptolaemus montrouzieri</name>
    <dbReference type="NCBI Taxonomy" id="559131"/>
    <lineage>
        <taxon>Eukaryota</taxon>
        <taxon>Metazoa</taxon>
        <taxon>Ecdysozoa</taxon>
        <taxon>Arthropoda</taxon>
        <taxon>Hexapoda</taxon>
        <taxon>Insecta</taxon>
        <taxon>Pterygota</taxon>
        <taxon>Neoptera</taxon>
        <taxon>Endopterygota</taxon>
        <taxon>Coleoptera</taxon>
        <taxon>Polyphaga</taxon>
        <taxon>Cucujiformia</taxon>
        <taxon>Coccinelloidea</taxon>
        <taxon>Coccinellidae</taxon>
        <taxon>Scymninae</taxon>
        <taxon>Scymnini</taxon>
        <taxon>Cryptolaemus</taxon>
    </lineage>
</organism>
<dbReference type="InterPro" id="IPR029044">
    <property type="entry name" value="Nucleotide-diphossugar_trans"/>
</dbReference>
<evidence type="ECO:0000256" key="1">
    <source>
        <dbReference type="ARBA" id="ARBA00038162"/>
    </source>
</evidence>
<feature type="compositionally biased region" description="Low complexity" evidence="3">
    <location>
        <begin position="605"/>
        <end position="628"/>
    </location>
</feature>
<protein>
    <recommendedName>
        <fullName evidence="2">glycogenin glucosyltransferase</fullName>
        <ecNumber evidence="2">2.4.1.186</ecNumber>
    </recommendedName>
</protein>
<feature type="compositionally biased region" description="Low complexity" evidence="3">
    <location>
        <begin position="698"/>
        <end position="708"/>
    </location>
</feature>
<dbReference type="EC" id="2.4.1.186" evidence="2"/>
<evidence type="ECO:0000256" key="2">
    <source>
        <dbReference type="ARBA" id="ARBA00038934"/>
    </source>
</evidence>
<dbReference type="GO" id="GO:0005978">
    <property type="term" value="P:glycogen biosynthetic process"/>
    <property type="evidence" value="ECO:0007669"/>
    <property type="project" value="UniProtKB-ARBA"/>
</dbReference>
<gene>
    <name evidence="4" type="ORF">HHI36_023552</name>
</gene>
<proteinExistence type="inferred from homology"/>
<dbReference type="Pfam" id="PF01501">
    <property type="entry name" value="Glyco_transf_8"/>
    <property type="match status" value="1"/>
</dbReference>
<dbReference type="Proteomes" id="UP001516400">
    <property type="component" value="Unassembled WGS sequence"/>
</dbReference>
<feature type="region of interest" description="Disordered" evidence="3">
    <location>
        <begin position="499"/>
        <end position="796"/>
    </location>
</feature>
<feature type="compositionally biased region" description="Polar residues" evidence="3">
    <location>
        <begin position="742"/>
        <end position="766"/>
    </location>
</feature>
<comment type="caution">
    <text evidence="4">The sequence shown here is derived from an EMBL/GenBank/DDBJ whole genome shotgun (WGS) entry which is preliminary data.</text>
</comment>
<name>A0ABD2PH94_9CUCU</name>
<evidence type="ECO:0000313" key="5">
    <source>
        <dbReference type="Proteomes" id="UP001516400"/>
    </source>
</evidence>
<feature type="compositionally biased region" description="Polar residues" evidence="3">
    <location>
        <begin position="672"/>
        <end position="691"/>
    </location>
</feature>
<evidence type="ECO:0000256" key="3">
    <source>
        <dbReference type="SAM" id="MobiDB-lite"/>
    </source>
</evidence>
<dbReference type="EMBL" id="JABFTP020000186">
    <property type="protein sequence ID" value="KAL3290193.1"/>
    <property type="molecule type" value="Genomic_DNA"/>
</dbReference>
<feature type="compositionally biased region" description="Pro residues" evidence="3">
    <location>
        <begin position="561"/>
        <end position="574"/>
    </location>
</feature>
<dbReference type="AlphaFoldDB" id="A0ABD2PH94"/>
<feature type="compositionally biased region" description="Low complexity" evidence="3">
    <location>
        <begin position="656"/>
        <end position="671"/>
    </location>
</feature>
<reference evidence="4 5" key="1">
    <citation type="journal article" date="2021" name="BMC Biol.">
        <title>Horizontally acquired antibacterial genes associated with adaptive radiation of ladybird beetles.</title>
        <authorList>
            <person name="Li H.S."/>
            <person name="Tang X.F."/>
            <person name="Huang Y.H."/>
            <person name="Xu Z.Y."/>
            <person name="Chen M.L."/>
            <person name="Du X.Y."/>
            <person name="Qiu B.Y."/>
            <person name="Chen P.T."/>
            <person name="Zhang W."/>
            <person name="Slipinski A."/>
            <person name="Escalona H.E."/>
            <person name="Waterhouse R.M."/>
            <person name="Zwick A."/>
            <person name="Pang H."/>
        </authorList>
    </citation>
    <scope>NUCLEOTIDE SEQUENCE [LARGE SCALE GENOMIC DNA]</scope>
    <source>
        <strain evidence="4">SYSU2018</strain>
    </source>
</reference>
<comment type="similarity">
    <text evidence="1">Belongs to the glycosyltransferase 8 family. Glycogenin subfamily.</text>
</comment>
<keyword evidence="5" id="KW-1185">Reference proteome</keyword>
<dbReference type="InterPro" id="IPR002495">
    <property type="entry name" value="Glyco_trans_8"/>
</dbReference>
<dbReference type="CDD" id="cd02537">
    <property type="entry name" value="GT8_Glycogenin"/>
    <property type="match status" value="1"/>
</dbReference>
<dbReference type="GO" id="GO:0008466">
    <property type="term" value="F:glycogenin glucosyltransferase activity"/>
    <property type="evidence" value="ECO:0007669"/>
    <property type="project" value="UniProtKB-EC"/>
</dbReference>
<dbReference type="FunFam" id="3.90.550.10:FF:000085">
    <property type="entry name" value="Glycogenin, isoform B"/>
    <property type="match status" value="1"/>
</dbReference>
<dbReference type="SUPFAM" id="SSF53448">
    <property type="entry name" value="Nucleotide-diphospho-sugar transferases"/>
    <property type="match status" value="1"/>
</dbReference>
<accession>A0ABD2PH94</accession>